<organism evidence="4 5">
    <name type="scientific">Dreissena polymorpha</name>
    <name type="common">Zebra mussel</name>
    <name type="synonym">Mytilus polymorpha</name>
    <dbReference type="NCBI Taxonomy" id="45954"/>
    <lineage>
        <taxon>Eukaryota</taxon>
        <taxon>Metazoa</taxon>
        <taxon>Spiralia</taxon>
        <taxon>Lophotrochozoa</taxon>
        <taxon>Mollusca</taxon>
        <taxon>Bivalvia</taxon>
        <taxon>Autobranchia</taxon>
        <taxon>Heteroconchia</taxon>
        <taxon>Euheterodonta</taxon>
        <taxon>Imparidentia</taxon>
        <taxon>Neoheterodontei</taxon>
        <taxon>Myida</taxon>
        <taxon>Dreissenoidea</taxon>
        <taxon>Dreissenidae</taxon>
        <taxon>Dreissena</taxon>
    </lineage>
</organism>
<name>A0A9D4N924_DREPO</name>
<dbReference type="Pfam" id="PF12796">
    <property type="entry name" value="Ank_2"/>
    <property type="match status" value="1"/>
</dbReference>
<accession>A0A9D4N924</accession>
<dbReference type="EMBL" id="JAIWYP010000001">
    <property type="protein sequence ID" value="KAH3890066.1"/>
    <property type="molecule type" value="Genomic_DNA"/>
</dbReference>
<evidence type="ECO:0000256" key="3">
    <source>
        <dbReference type="PROSITE-ProRule" id="PRU00023"/>
    </source>
</evidence>
<keyword evidence="1" id="KW-0677">Repeat</keyword>
<reference evidence="4" key="1">
    <citation type="journal article" date="2019" name="bioRxiv">
        <title>The Genome of the Zebra Mussel, Dreissena polymorpha: A Resource for Invasive Species Research.</title>
        <authorList>
            <person name="McCartney M.A."/>
            <person name="Auch B."/>
            <person name="Kono T."/>
            <person name="Mallez S."/>
            <person name="Zhang Y."/>
            <person name="Obille A."/>
            <person name="Becker A."/>
            <person name="Abrahante J.E."/>
            <person name="Garbe J."/>
            <person name="Badalamenti J.P."/>
            <person name="Herman A."/>
            <person name="Mangelson H."/>
            <person name="Liachko I."/>
            <person name="Sullivan S."/>
            <person name="Sone E.D."/>
            <person name="Koren S."/>
            <person name="Silverstein K.A.T."/>
            <person name="Beckman K.B."/>
            <person name="Gohl D.M."/>
        </authorList>
    </citation>
    <scope>NUCLEOTIDE SEQUENCE</scope>
    <source>
        <strain evidence="4">Duluth1</strain>
        <tissue evidence="4">Whole animal</tissue>
    </source>
</reference>
<sequence length="165" mass="17961">MKLHRYIDRDQQMTPIDFQVTSFLKTLNINITDKNGYTPLHQAAVNGHRDIVEALLKADAEPGLEDNQGCTPVHLASWSGNPEIVMQLLNAGTQPESAVEPVQVNHQNKNGDTALHSAAQYGHVAVVDVLLQYALSGGNCNGGDKGNTSKLGGPMFNHMNLKIFF</sequence>
<dbReference type="SUPFAM" id="SSF48403">
    <property type="entry name" value="Ankyrin repeat"/>
    <property type="match status" value="1"/>
</dbReference>
<feature type="repeat" description="ANK" evidence="3">
    <location>
        <begin position="68"/>
        <end position="100"/>
    </location>
</feature>
<feature type="repeat" description="ANK" evidence="3">
    <location>
        <begin position="35"/>
        <end position="67"/>
    </location>
</feature>
<dbReference type="PROSITE" id="PS50088">
    <property type="entry name" value="ANK_REPEAT"/>
    <property type="match status" value="3"/>
</dbReference>
<dbReference type="InterPro" id="IPR036770">
    <property type="entry name" value="Ankyrin_rpt-contain_sf"/>
</dbReference>
<feature type="repeat" description="ANK" evidence="3">
    <location>
        <begin position="110"/>
        <end position="132"/>
    </location>
</feature>
<dbReference type="PANTHER" id="PTHR24174:SF1">
    <property type="entry name" value="IP14385P"/>
    <property type="match status" value="1"/>
</dbReference>
<keyword evidence="2 3" id="KW-0040">ANK repeat</keyword>
<dbReference type="Gene3D" id="1.25.40.20">
    <property type="entry name" value="Ankyrin repeat-containing domain"/>
    <property type="match status" value="2"/>
</dbReference>
<evidence type="ECO:0000256" key="2">
    <source>
        <dbReference type="ARBA" id="ARBA00023043"/>
    </source>
</evidence>
<dbReference type="InterPro" id="IPR002110">
    <property type="entry name" value="Ankyrin_rpt"/>
</dbReference>
<evidence type="ECO:0000256" key="1">
    <source>
        <dbReference type="ARBA" id="ARBA00022737"/>
    </source>
</evidence>
<dbReference type="GO" id="GO:0005829">
    <property type="term" value="C:cytosol"/>
    <property type="evidence" value="ECO:0007669"/>
    <property type="project" value="TreeGrafter"/>
</dbReference>
<dbReference type="InterPro" id="IPR033635">
    <property type="entry name" value="ANKS1/Caskin"/>
</dbReference>
<dbReference type="Pfam" id="PF13637">
    <property type="entry name" value="Ank_4"/>
    <property type="match status" value="1"/>
</dbReference>
<dbReference type="AlphaFoldDB" id="A0A9D4N924"/>
<evidence type="ECO:0000313" key="5">
    <source>
        <dbReference type="Proteomes" id="UP000828390"/>
    </source>
</evidence>
<proteinExistence type="predicted"/>
<dbReference type="PRINTS" id="PR01415">
    <property type="entry name" value="ANKYRIN"/>
</dbReference>
<keyword evidence="5" id="KW-1185">Reference proteome</keyword>
<gene>
    <name evidence="4" type="ORF">DPMN_014135</name>
</gene>
<dbReference type="SMART" id="SM00248">
    <property type="entry name" value="ANK"/>
    <property type="match status" value="3"/>
</dbReference>
<evidence type="ECO:0000313" key="4">
    <source>
        <dbReference type="EMBL" id="KAH3890066.1"/>
    </source>
</evidence>
<comment type="caution">
    <text evidence="4">The sequence shown here is derived from an EMBL/GenBank/DDBJ whole genome shotgun (WGS) entry which is preliminary data.</text>
</comment>
<reference evidence="4" key="2">
    <citation type="submission" date="2020-11" db="EMBL/GenBank/DDBJ databases">
        <authorList>
            <person name="McCartney M.A."/>
            <person name="Auch B."/>
            <person name="Kono T."/>
            <person name="Mallez S."/>
            <person name="Becker A."/>
            <person name="Gohl D.M."/>
            <person name="Silverstein K.A.T."/>
            <person name="Koren S."/>
            <person name="Bechman K.B."/>
            <person name="Herman A."/>
            <person name="Abrahante J.E."/>
            <person name="Garbe J."/>
        </authorList>
    </citation>
    <scope>NUCLEOTIDE SEQUENCE</scope>
    <source>
        <strain evidence="4">Duluth1</strain>
        <tissue evidence="4">Whole animal</tissue>
    </source>
</reference>
<dbReference type="PROSITE" id="PS50297">
    <property type="entry name" value="ANK_REP_REGION"/>
    <property type="match status" value="3"/>
</dbReference>
<dbReference type="Proteomes" id="UP000828390">
    <property type="component" value="Unassembled WGS sequence"/>
</dbReference>
<dbReference type="PANTHER" id="PTHR24174">
    <property type="entry name" value="ANKYRIN REPEAT AND STERILE ALPHA MOTIF DOMAIN-CONTAINING PROTEIN 1"/>
    <property type="match status" value="1"/>
</dbReference>
<protein>
    <submittedName>
        <fullName evidence="4">Uncharacterized protein</fullName>
    </submittedName>
</protein>